<dbReference type="EMBL" id="JABTTQ020000350">
    <property type="protein sequence ID" value="KAK6140007.1"/>
    <property type="molecule type" value="Genomic_DNA"/>
</dbReference>
<name>A0ABR0W1A8_REHGL</name>
<sequence>MHLPISNSPTIIKCTNSPFPISPSSIKHLTVLYINSKKNEASNRQEKRESRDPSGLRGRRRKKHVEKVELKTHDVDTVKYVEKKLVDKGVGRLDRHPADGLPLKHDPKKGHGGKYTWEGPQKEFESEMAAEPAIDEKDPNYVAAEAEDGEGSELVVGEVEVAKAAEEGVARIEVDPHLKVN</sequence>
<dbReference type="Proteomes" id="UP001318860">
    <property type="component" value="Unassembled WGS sequence"/>
</dbReference>
<protein>
    <submittedName>
        <fullName evidence="2">Uncharacterized protein</fullName>
    </submittedName>
</protein>
<feature type="region of interest" description="Disordered" evidence="1">
    <location>
        <begin position="37"/>
        <end position="65"/>
    </location>
</feature>
<feature type="compositionally biased region" description="Basic and acidic residues" evidence="1">
    <location>
        <begin position="91"/>
        <end position="105"/>
    </location>
</feature>
<organism evidence="2 3">
    <name type="scientific">Rehmannia glutinosa</name>
    <name type="common">Chinese foxglove</name>
    <dbReference type="NCBI Taxonomy" id="99300"/>
    <lineage>
        <taxon>Eukaryota</taxon>
        <taxon>Viridiplantae</taxon>
        <taxon>Streptophyta</taxon>
        <taxon>Embryophyta</taxon>
        <taxon>Tracheophyta</taxon>
        <taxon>Spermatophyta</taxon>
        <taxon>Magnoliopsida</taxon>
        <taxon>eudicotyledons</taxon>
        <taxon>Gunneridae</taxon>
        <taxon>Pentapetalae</taxon>
        <taxon>asterids</taxon>
        <taxon>lamiids</taxon>
        <taxon>Lamiales</taxon>
        <taxon>Orobanchaceae</taxon>
        <taxon>Rehmannieae</taxon>
        <taxon>Rehmannia</taxon>
    </lineage>
</organism>
<comment type="caution">
    <text evidence="2">The sequence shown here is derived from an EMBL/GenBank/DDBJ whole genome shotgun (WGS) entry which is preliminary data.</text>
</comment>
<proteinExistence type="predicted"/>
<feature type="region of interest" description="Disordered" evidence="1">
    <location>
        <begin position="91"/>
        <end position="118"/>
    </location>
</feature>
<gene>
    <name evidence="2" type="ORF">DH2020_026223</name>
</gene>
<feature type="compositionally biased region" description="Basic and acidic residues" evidence="1">
    <location>
        <begin position="37"/>
        <end position="54"/>
    </location>
</feature>
<evidence type="ECO:0000313" key="3">
    <source>
        <dbReference type="Proteomes" id="UP001318860"/>
    </source>
</evidence>
<accession>A0ABR0W1A8</accession>
<evidence type="ECO:0000256" key="1">
    <source>
        <dbReference type="SAM" id="MobiDB-lite"/>
    </source>
</evidence>
<evidence type="ECO:0000313" key="2">
    <source>
        <dbReference type="EMBL" id="KAK6140007.1"/>
    </source>
</evidence>
<keyword evidence="3" id="KW-1185">Reference proteome</keyword>
<reference evidence="2 3" key="1">
    <citation type="journal article" date="2021" name="Comput. Struct. Biotechnol. J.">
        <title>De novo genome assembly of the potent medicinal plant Rehmannia glutinosa using nanopore technology.</title>
        <authorList>
            <person name="Ma L."/>
            <person name="Dong C."/>
            <person name="Song C."/>
            <person name="Wang X."/>
            <person name="Zheng X."/>
            <person name="Niu Y."/>
            <person name="Chen S."/>
            <person name="Feng W."/>
        </authorList>
    </citation>
    <scope>NUCLEOTIDE SEQUENCE [LARGE SCALE GENOMIC DNA]</scope>
    <source>
        <strain evidence="2">DH-2019</strain>
    </source>
</reference>